<dbReference type="Proteomes" id="UP001497516">
    <property type="component" value="Chromosome 5"/>
</dbReference>
<evidence type="ECO:0000313" key="1">
    <source>
        <dbReference type="EMBL" id="CAL1386732.1"/>
    </source>
</evidence>
<protein>
    <submittedName>
        <fullName evidence="1">Uncharacterized protein</fullName>
    </submittedName>
</protein>
<sequence length="71" mass="8036">MVNYPTCLVDPTCHRAGMSIEIPTPDLPIAIPTERESMGIKYIAQNREMRCISTCRWNLAVSTSLYYGDKI</sequence>
<reference evidence="1 2" key="1">
    <citation type="submission" date="2024-04" db="EMBL/GenBank/DDBJ databases">
        <authorList>
            <person name="Fracassetti M."/>
        </authorList>
    </citation>
    <scope>NUCLEOTIDE SEQUENCE [LARGE SCALE GENOMIC DNA]</scope>
</reference>
<proteinExistence type="predicted"/>
<organism evidence="1 2">
    <name type="scientific">Linum trigynum</name>
    <dbReference type="NCBI Taxonomy" id="586398"/>
    <lineage>
        <taxon>Eukaryota</taxon>
        <taxon>Viridiplantae</taxon>
        <taxon>Streptophyta</taxon>
        <taxon>Embryophyta</taxon>
        <taxon>Tracheophyta</taxon>
        <taxon>Spermatophyta</taxon>
        <taxon>Magnoliopsida</taxon>
        <taxon>eudicotyledons</taxon>
        <taxon>Gunneridae</taxon>
        <taxon>Pentapetalae</taxon>
        <taxon>rosids</taxon>
        <taxon>fabids</taxon>
        <taxon>Malpighiales</taxon>
        <taxon>Linaceae</taxon>
        <taxon>Linum</taxon>
    </lineage>
</organism>
<evidence type="ECO:0000313" key="2">
    <source>
        <dbReference type="Proteomes" id="UP001497516"/>
    </source>
</evidence>
<accession>A0AAV2ELY3</accession>
<dbReference type="EMBL" id="OZ034818">
    <property type="protein sequence ID" value="CAL1386732.1"/>
    <property type="molecule type" value="Genomic_DNA"/>
</dbReference>
<keyword evidence="2" id="KW-1185">Reference proteome</keyword>
<name>A0AAV2ELY3_9ROSI</name>
<gene>
    <name evidence="1" type="ORF">LTRI10_LOCUS27757</name>
</gene>
<dbReference type="AlphaFoldDB" id="A0AAV2ELY3"/>